<dbReference type="InterPro" id="IPR016140">
    <property type="entry name" value="Bifunc_inhib/LTP/seed_store"/>
</dbReference>
<keyword evidence="4" id="KW-0732">Signal</keyword>
<dbReference type="PANTHER" id="PTHR33214">
    <property type="entry name" value="BIFUNCTIONAL INHIBITOR/LIPID-TRANSFER PROTEIN/SEED STORAGE 2S ALBUMIN SUPERFAMILY PROTEIN"/>
    <property type="match status" value="1"/>
</dbReference>
<dbReference type="Proteomes" id="UP001180020">
    <property type="component" value="Unassembled WGS sequence"/>
</dbReference>
<dbReference type="InterPro" id="IPR036312">
    <property type="entry name" value="Bifun_inhib/LTP/seed_sf"/>
</dbReference>
<keyword evidence="3" id="KW-0446">Lipid-binding</keyword>
<protein>
    <submittedName>
        <fullName evidence="6">Non-specific lipid-transfer protein</fullName>
    </submittedName>
</protein>
<dbReference type="AlphaFoldDB" id="A0AAV9DMI8"/>
<dbReference type="PANTHER" id="PTHR33214:SF44">
    <property type="entry name" value="NON-SPECIFIC LIPID TRANSFER PROTEIN GPI-ANCHORED 33"/>
    <property type="match status" value="1"/>
</dbReference>
<feature type="domain" description="Bifunctional inhibitor/plant lipid transfer protein/seed storage helical" evidence="5">
    <location>
        <begin position="30"/>
        <end position="95"/>
    </location>
</feature>
<dbReference type="SMART" id="SM00499">
    <property type="entry name" value="AAI"/>
    <property type="match status" value="1"/>
</dbReference>
<dbReference type="Pfam" id="PF00234">
    <property type="entry name" value="Tryp_alpha_amyl"/>
    <property type="match status" value="1"/>
</dbReference>
<evidence type="ECO:0000256" key="4">
    <source>
        <dbReference type="SAM" id="SignalP"/>
    </source>
</evidence>
<feature type="signal peptide" evidence="4">
    <location>
        <begin position="1"/>
        <end position="20"/>
    </location>
</feature>
<name>A0AAV9DMI8_ACOCL</name>
<organism evidence="6 7">
    <name type="scientific">Acorus calamus</name>
    <name type="common">Sweet flag</name>
    <dbReference type="NCBI Taxonomy" id="4465"/>
    <lineage>
        <taxon>Eukaryota</taxon>
        <taxon>Viridiplantae</taxon>
        <taxon>Streptophyta</taxon>
        <taxon>Embryophyta</taxon>
        <taxon>Tracheophyta</taxon>
        <taxon>Spermatophyta</taxon>
        <taxon>Magnoliopsida</taxon>
        <taxon>Liliopsida</taxon>
        <taxon>Acoraceae</taxon>
        <taxon>Acorus</taxon>
    </lineage>
</organism>
<dbReference type="CDD" id="cd01959">
    <property type="entry name" value="nsLTP2"/>
    <property type="match status" value="1"/>
</dbReference>
<dbReference type="InterPro" id="IPR033872">
    <property type="entry name" value="nsLTP2"/>
</dbReference>
<gene>
    <name evidence="6" type="primary">LTP2</name>
    <name evidence="6" type="ORF">QJS10_CPB12g00470</name>
</gene>
<sequence length="109" mass="11559">MKNNKAALLLLSVALALLVAHVPMTVSVTCDPNELSSCLLPILFGTTPSTTCCQKLREQQPCFCEYIANPDYQGYITSPNALKTANSCNVTQPTCPPSPTPTPSPPPPA</sequence>
<reference evidence="6" key="1">
    <citation type="journal article" date="2023" name="Nat. Commun.">
        <title>Diploid and tetraploid genomes of Acorus and the evolution of monocots.</title>
        <authorList>
            <person name="Ma L."/>
            <person name="Liu K.W."/>
            <person name="Li Z."/>
            <person name="Hsiao Y.Y."/>
            <person name="Qi Y."/>
            <person name="Fu T."/>
            <person name="Tang G.D."/>
            <person name="Zhang D."/>
            <person name="Sun W.H."/>
            <person name="Liu D.K."/>
            <person name="Li Y."/>
            <person name="Chen G.Z."/>
            <person name="Liu X.D."/>
            <person name="Liao X.Y."/>
            <person name="Jiang Y.T."/>
            <person name="Yu X."/>
            <person name="Hao Y."/>
            <person name="Huang J."/>
            <person name="Zhao X.W."/>
            <person name="Ke S."/>
            <person name="Chen Y.Y."/>
            <person name="Wu W.L."/>
            <person name="Hsu J.L."/>
            <person name="Lin Y.F."/>
            <person name="Huang M.D."/>
            <person name="Li C.Y."/>
            <person name="Huang L."/>
            <person name="Wang Z.W."/>
            <person name="Zhao X."/>
            <person name="Zhong W.Y."/>
            <person name="Peng D.H."/>
            <person name="Ahmad S."/>
            <person name="Lan S."/>
            <person name="Zhang J.S."/>
            <person name="Tsai W.C."/>
            <person name="Van de Peer Y."/>
            <person name="Liu Z.J."/>
        </authorList>
    </citation>
    <scope>NUCLEOTIDE SEQUENCE</scope>
    <source>
        <strain evidence="6">CP</strain>
    </source>
</reference>
<dbReference type="EMBL" id="JAUJYO010000012">
    <property type="protein sequence ID" value="KAK1302156.1"/>
    <property type="molecule type" value="Genomic_DNA"/>
</dbReference>
<accession>A0AAV9DMI8</accession>
<comment type="caution">
    <text evidence="6">The sequence shown here is derived from an EMBL/GenBank/DDBJ whole genome shotgun (WGS) entry which is preliminary data.</text>
</comment>
<dbReference type="GO" id="GO:0006869">
    <property type="term" value="P:lipid transport"/>
    <property type="evidence" value="ECO:0007669"/>
    <property type="project" value="InterPro"/>
</dbReference>
<proteinExistence type="inferred from homology"/>
<keyword evidence="2" id="KW-0813">Transport</keyword>
<dbReference type="Gene3D" id="1.10.110.10">
    <property type="entry name" value="Plant lipid-transfer and hydrophobic proteins"/>
    <property type="match status" value="1"/>
</dbReference>
<evidence type="ECO:0000256" key="2">
    <source>
        <dbReference type="ARBA" id="ARBA00022448"/>
    </source>
</evidence>
<feature type="chain" id="PRO_5043451637" evidence="4">
    <location>
        <begin position="21"/>
        <end position="109"/>
    </location>
</feature>
<dbReference type="GO" id="GO:0008289">
    <property type="term" value="F:lipid binding"/>
    <property type="evidence" value="ECO:0007669"/>
    <property type="project" value="UniProtKB-KW"/>
</dbReference>
<evidence type="ECO:0000259" key="5">
    <source>
        <dbReference type="SMART" id="SM00499"/>
    </source>
</evidence>
<evidence type="ECO:0000313" key="6">
    <source>
        <dbReference type="EMBL" id="KAK1302156.1"/>
    </source>
</evidence>
<comment type="similarity">
    <text evidence="1">Belongs to the plant LTP family. B11E subfamily.</text>
</comment>
<reference evidence="6" key="2">
    <citation type="submission" date="2023-06" db="EMBL/GenBank/DDBJ databases">
        <authorList>
            <person name="Ma L."/>
            <person name="Liu K.-W."/>
            <person name="Li Z."/>
            <person name="Hsiao Y.-Y."/>
            <person name="Qi Y."/>
            <person name="Fu T."/>
            <person name="Tang G."/>
            <person name="Zhang D."/>
            <person name="Sun W.-H."/>
            <person name="Liu D.-K."/>
            <person name="Li Y."/>
            <person name="Chen G.-Z."/>
            <person name="Liu X.-D."/>
            <person name="Liao X.-Y."/>
            <person name="Jiang Y.-T."/>
            <person name="Yu X."/>
            <person name="Hao Y."/>
            <person name="Huang J."/>
            <person name="Zhao X.-W."/>
            <person name="Ke S."/>
            <person name="Chen Y.-Y."/>
            <person name="Wu W.-L."/>
            <person name="Hsu J.-L."/>
            <person name="Lin Y.-F."/>
            <person name="Huang M.-D."/>
            <person name="Li C.-Y."/>
            <person name="Huang L."/>
            <person name="Wang Z.-W."/>
            <person name="Zhao X."/>
            <person name="Zhong W.-Y."/>
            <person name="Peng D.-H."/>
            <person name="Ahmad S."/>
            <person name="Lan S."/>
            <person name="Zhang J.-S."/>
            <person name="Tsai W.-C."/>
            <person name="Van De Peer Y."/>
            <person name="Liu Z.-J."/>
        </authorList>
    </citation>
    <scope>NUCLEOTIDE SEQUENCE</scope>
    <source>
        <strain evidence="6">CP</strain>
        <tissue evidence="6">Leaves</tissue>
    </source>
</reference>
<keyword evidence="7" id="KW-1185">Reference proteome</keyword>
<evidence type="ECO:0000256" key="1">
    <source>
        <dbReference type="ARBA" id="ARBA00009707"/>
    </source>
</evidence>
<dbReference type="SUPFAM" id="SSF47699">
    <property type="entry name" value="Bifunctional inhibitor/lipid-transfer protein/seed storage 2S albumin"/>
    <property type="match status" value="1"/>
</dbReference>
<evidence type="ECO:0000313" key="7">
    <source>
        <dbReference type="Proteomes" id="UP001180020"/>
    </source>
</evidence>
<evidence type="ECO:0000256" key="3">
    <source>
        <dbReference type="ARBA" id="ARBA00023121"/>
    </source>
</evidence>